<name>A0ABN7WY24_GIGMA</name>
<gene>
    <name evidence="1" type="ORF">GMARGA_LOCUS36301</name>
</gene>
<dbReference type="Proteomes" id="UP000789901">
    <property type="component" value="Unassembled WGS sequence"/>
</dbReference>
<feature type="non-terminal residue" evidence="1">
    <location>
        <position position="1"/>
    </location>
</feature>
<proteinExistence type="predicted"/>
<evidence type="ECO:0000313" key="1">
    <source>
        <dbReference type="EMBL" id="CAG8843004.1"/>
    </source>
</evidence>
<keyword evidence="2" id="KW-1185">Reference proteome</keyword>
<evidence type="ECO:0000313" key="2">
    <source>
        <dbReference type="Proteomes" id="UP000789901"/>
    </source>
</evidence>
<sequence>SKQKEHIQTTTNFSILSTKKGKNKVVNYDEEIKSSNTINQLRQTTLNFPSSIIYKKSCSAKTQGQASIEKYFKTSNIELVSKRQSYPCQGLSSDEIKQYVLKCPLDFGGSRNKTELASQKAHASWILDRGDLSVTSTKCKKFTHHESKICDECSRLKNNLHFRDAIST</sequence>
<feature type="non-terminal residue" evidence="1">
    <location>
        <position position="168"/>
    </location>
</feature>
<accession>A0ABN7WY24</accession>
<organism evidence="1 2">
    <name type="scientific">Gigaspora margarita</name>
    <dbReference type="NCBI Taxonomy" id="4874"/>
    <lineage>
        <taxon>Eukaryota</taxon>
        <taxon>Fungi</taxon>
        <taxon>Fungi incertae sedis</taxon>
        <taxon>Mucoromycota</taxon>
        <taxon>Glomeromycotina</taxon>
        <taxon>Glomeromycetes</taxon>
        <taxon>Diversisporales</taxon>
        <taxon>Gigasporaceae</taxon>
        <taxon>Gigaspora</taxon>
    </lineage>
</organism>
<dbReference type="EMBL" id="CAJVQB010070952">
    <property type="protein sequence ID" value="CAG8843004.1"/>
    <property type="molecule type" value="Genomic_DNA"/>
</dbReference>
<reference evidence="1 2" key="1">
    <citation type="submission" date="2021-06" db="EMBL/GenBank/DDBJ databases">
        <authorList>
            <person name="Kallberg Y."/>
            <person name="Tangrot J."/>
            <person name="Rosling A."/>
        </authorList>
    </citation>
    <scope>NUCLEOTIDE SEQUENCE [LARGE SCALE GENOMIC DNA]</scope>
    <source>
        <strain evidence="1 2">120-4 pot B 10/14</strain>
    </source>
</reference>
<protein>
    <submittedName>
        <fullName evidence="1">17131_t:CDS:1</fullName>
    </submittedName>
</protein>
<comment type="caution">
    <text evidence="1">The sequence shown here is derived from an EMBL/GenBank/DDBJ whole genome shotgun (WGS) entry which is preliminary data.</text>
</comment>